<feature type="region of interest" description="Disordered" evidence="1">
    <location>
        <begin position="1"/>
        <end position="30"/>
    </location>
</feature>
<organism evidence="2 3">
    <name type="scientific">candidate division WOR-1 bacterium RIFOXYC2_FULL_41_25</name>
    <dbReference type="NCBI Taxonomy" id="1802586"/>
    <lineage>
        <taxon>Bacteria</taxon>
        <taxon>Bacillati</taxon>
        <taxon>Saganbacteria</taxon>
    </lineage>
</organism>
<evidence type="ECO:0000313" key="2">
    <source>
        <dbReference type="EMBL" id="OGC35202.1"/>
    </source>
</evidence>
<dbReference type="AlphaFoldDB" id="A0A1F4TR38"/>
<name>A0A1F4TR38_UNCSA</name>
<sequence length="635" mass="70911">MEAGSFIPRDAGVSPYGPPSSSNNYSNRDAGVVGVSTVDSGLQSQPQTSSITVPSVLRQQKLPLGLEKELPLNLYLKVEVKRGGTVAILSRGKERIVFYSSKEAETNIQHSFFFRERKRIPSSNRIDDSNTLIKLGQIFEVMSFLNKFIPQNKISRVEIVNNPAKQNICQGFYLRSSTITNRRAIAIYLGHYIPQTAAHEMGHAIFDALHNNPDIAKKDHFWQLLYYWLLSNNQNFALFKDSSYSKKCPNGGHPWDDAGEFFASLTNIMLFDYEKLTQALDQPNLSPETKELGKLAVAYFRMILQGNFDPDKHPLKGTIAMNKLFQALLENYLICSDMTGTSNRFSSTAPIAVRKGMKAFINENPFWYKRTADFALAKLKSGDPKGQLATIGEIADLKVADFRFIDPLISAAQNPHKNYFAALYIKHCILSNTKIIDDFLLAALVHQNPAVRSIGFSILHDKPKHKFGAEATSLMRLTFLSRDKKSEAPRIDLVLLSALTKLDKRFGQLIEGKNSEVTDEKFLSLLLDNLRGKHRNIIVDVIKALSKGSSNFLACFMTVGAKHKNARIRYFIASKLAVKIGKETGNSALILGLLPIMFADSNIKIKQAAIKSFSQTNALMQAQNMVATTTTQTKN</sequence>
<dbReference type="EMBL" id="MEUI01000006">
    <property type="protein sequence ID" value="OGC35202.1"/>
    <property type="molecule type" value="Genomic_DNA"/>
</dbReference>
<reference evidence="2 3" key="1">
    <citation type="journal article" date="2016" name="Nat. Commun.">
        <title>Thousands of microbial genomes shed light on interconnected biogeochemical processes in an aquifer system.</title>
        <authorList>
            <person name="Anantharaman K."/>
            <person name="Brown C.T."/>
            <person name="Hug L.A."/>
            <person name="Sharon I."/>
            <person name="Castelle C.J."/>
            <person name="Probst A.J."/>
            <person name="Thomas B.C."/>
            <person name="Singh A."/>
            <person name="Wilkins M.J."/>
            <person name="Karaoz U."/>
            <person name="Brodie E.L."/>
            <person name="Williams K.H."/>
            <person name="Hubbard S.S."/>
            <person name="Banfield J.F."/>
        </authorList>
    </citation>
    <scope>NUCLEOTIDE SEQUENCE [LARGE SCALE GENOMIC DNA]</scope>
</reference>
<proteinExistence type="predicted"/>
<evidence type="ECO:0000256" key="1">
    <source>
        <dbReference type="SAM" id="MobiDB-lite"/>
    </source>
</evidence>
<protein>
    <submittedName>
        <fullName evidence="2">Uncharacterized protein</fullName>
    </submittedName>
</protein>
<gene>
    <name evidence="2" type="ORF">A2462_07575</name>
</gene>
<evidence type="ECO:0000313" key="3">
    <source>
        <dbReference type="Proteomes" id="UP000177309"/>
    </source>
</evidence>
<dbReference type="Proteomes" id="UP000177309">
    <property type="component" value="Unassembled WGS sequence"/>
</dbReference>
<accession>A0A1F4TR38</accession>
<comment type="caution">
    <text evidence="2">The sequence shown here is derived from an EMBL/GenBank/DDBJ whole genome shotgun (WGS) entry which is preliminary data.</text>
</comment>